<keyword evidence="7" id="KW-1185">Reference proteome</keyword>
<dbReference type="STRING" id="28042.GU90_02740"/>
<dbReference type="Proteomes" id="UP000031419">
    <property type="component" value="Unassembled WGS sequence"/>
</dbReference>
<dbReference type="GO" id="GO:0070628">
    <property type="term" value="F:proteasome binding"/>
    <property type="evidence" value="ECO:0007669"/>
    <property type="project" value="InterPro"/>
</dbReference>
<dbReference type="RefSeq" id="WP_029721310.1">
    <property type="nucleotide sequence ID" value="NZ_JAJUIW010000002.1"/>
</dbReference>
<dbReference type="NCBIfam" id="TIGR03687">
    <property type="entry name" value="pupylate_cterm"/>
    <property type="match status" value="1"/>
</dbReference>
<dbReference type="GO" id="GO:0031386">
    <property type="term" value="F:protein tag activity"/>
    <property type="evidence" value="ECO:0007669"/>
    <property type="project" value="InterPro"/>
</dbReference>
<dbReference type="AlphaFoldDB" id="A0A073B3G7"/>
<dbReference type="GO" id="GO:0010498">
    <property type="term" value="P:proteasomal protein catabolic process"/>
    <property type="evidence" value="ECO:0007669"/>
    <property type="project" value="InterPro"/>
</dbReference>
<evidence type="ECO:0000256" key="3">
    <source>
        <dbReference type="ARBA" id="ARBA00016748"/>
    </source>
</evidence>
<evidence type="ECO:0000313" key="6">
    <source>
        <dbReference type="EMBL" id="KEI45812.1"/>
    </source>
</evidence>
<name>A0A073B3G7_9PSEU</name>
<comment type="caution">
    <text evidence="6">The sequence shown here is derived from an EMBL/GenBank/DDBJ whole genome shotgun (WGS) entry which is preliminary data.</text>
</comment>
<dbReference type="GO" id="GO:0070490">
    <property type="term" value="P:protein pupylation"/>
    <property type="evidence" value="ECO:0007669"/>
    <property type="project" value="InterPro"/>
</dbReference>
<organism evidence="6 7">
    <name type="scientific">Saccharopolyspora rectivirgula</name>
    <dbReference type="NCBI Taxonomy" id="28042"/>
    <lineage>
        <taxon>Bacteria</taxon>
        <taxon>Bacillati</taxon>
        <taxon>Actinomycetota</taxon>
        <taxon>Actinomycetes</taxon>
        <taxon>Pseudonocardiales</taxon>
        <taxon>Pseudonocardiaceae</taxon>
        <taxon>Saccharopolyspora</taxon>
    </lineage>
</organism>
<gene>
    <name evidence="6" type="ORF">GU90_02740</name>
</gene>
<comment type="pathway">
    <text evidence="1">Protein degradation; proteasomal Pup-dependent pathway.</text>
</comment>
<dbReference type="EMBL" id="JNVU01000009">
    <property type="protein sequence ID" value="KEI45812.1"/>
    <property type="molecule type" value="Genomic_DNA"/>
</dbReference>
<evidence type="ECO:0000256" key="2">
    <source>
        <dbReference type="ARBA" id="ARBA00010616"/>
    </source>
</evidence>
<dbReference type="Pfam" id="PF05639">
    <property type="entry name" value="Pup"/>
    <property type="match status" value="1"/>
</dbReference>
<sequence length="63" mass="7185">MRKDKIDRRPDDNDEETPAQGTSGQDRREKLDEDTESALEDIDAVLEENAESFVRSYVQKGGQ</sequence>
<comment type="similarity">
    <text evidence="2">Belongs to the prokaryotic ubiquitin-like protein family.</text>
</comment>
<dbReference type="UniPathway" id="UPA00997"/>
<dbReference type="GO" id="GO:0019941">
    <property type="term" value="P:modification-dependent protein catabolic process"/>
    <property type="evidence" value="ECO:0007669"/>
    <property type="project" value="InterPro"/>
</dbReference>
<feature type="region of interest" description="Disordered" evidence="5">
    <location>
        <begin position="1"/>
        <end position="37"/>
    </location>
</feature>
<feature type="compositionally biased region" description="Basic and acidic residues" evidence="5">
    <location>
        <begin position="1"/>
        <end position="11"/>
    </location>
</feature>
<evidence type="ECO:0000313" key="7">
    <source>
        <dbReference type="Proteomes" id="UP000031419"/>
    </source>
</evidence>
<proteinExistence type="inferred from homology"/>
<evidence type="ECO:0000256" key="5">
    <source>
        <dbReference type="SAM" id="MobiDB-lite"/>
    </source>
</evidence>
<evidence type="ECO:0000256" key="4">
    <source>
        <dbReference type="ARBA" id="ARBA00032321"/>
    </source>
</evidence>
<accession>A0A073B3G7</accession>
<evidence type="ECO:0000256" key="1">
    <source>
        <dbReference type="ARBA" id="ARBA00004707"/>
    </source>
</evidence>
<dbReference type="OrthoDB" id="3254977at2"/>
<reference evidence="6 7" key="1">
    <citation type="submission" date="2014-06" db="EMBL/GenBank/DDBJ databases">
        <title>Saccharopolyspora rectivirgula DSM-43113 Genome sequencing.</title>
        <authorList>
            <person name="Barrera C."/>
            <person name="Millon L."/>
            <person name="Rognon B."/>
            <person name="Zaugg C."/>
            <person name="Monod M."/>
        </authorList>
    </citation>
    <scope>NUCLEOTIDE SEQUENCE [LARGE SCALE GENOMIC DNA]</scope>
    <source>
        <strain evidence="6 7">DSM 43113</strain>
    </source>
</reference>
<dbReference type="InterPro" id="IPR008515">
    <property type="entry name" value="Ubiquitin-like_Pup"/>
</dbReference>
<protein>
    <recommendedName>
        <fullName evidence="3">Prokaryotic ubiquitin-like protein Pup</fullName>
    </recommendedName>
    <alternativeName>
        <fullName evidence="4">Bacterial ubiquitin-like modifier</fullName>
    </alternativeName>
</protein>